<proteinExistence type="predicted"/>
<dbReference type="EMBL" id="CAFZ01000088">
    <property type="protein sequence ID" value="CCA70620.1"/>
    <property type="molecule type" value="Genomic_DNA"/>
</dbReference>
<feature type="region of interest" description="Disordered" evidence="2">
    <location>
        <begin position="539"/>
        <end position="610"/>
    </location>
</feature>
<feature type="compositionally biased region" description="Polar residues" evidence="2">
    <location>
        <begin position="288"/>
        <end position="297"/>
    </location>
</feature>
<keyword evidence="5" id="KW-1185">Reference proteome</keyword>
<feature type="region of interest" description="Disordered" evidence="2">
    <location>
        <begin position="41"/>
        <end position="69"/>
    </location>
</feature>
<feature type="compositionally biased region" description="Low complexity" evidence="2">
    <location>
        <begin position="372"/>
        <end position="398"/>
    </location>
</feature>
<dbReference type="eggNOG" id="KOG1601">
    <property type="taxonomic scope" value="Eukaryota"/>
</dbReference>
<dbReference type="Proteomes" id="UP000007148">
    <property type="component" value="Unassembled WGS sequence"/>
</dbReference>
<evidence type="ECO:0000313" key="5">
    <source>
        <dbReference type="Proteomes" id="UP000007148"/>
    </source>
</evidence>
<feature type="compositionally biased region" description="Polar residues" evidence="2">
    <location>
        <begin position="344"/>
        <end position="357"/>
    </location>
</feature>
<dbReference type="GO" id="GO:0006355">
    <property type="term" value="P:regulation of DNA-templated transcription"/>
    <property type="evidence" value="ECO:0007669"/>
    <property type="project" value="InterPro"/>
</dbReference>
<accession>G4TH21</accession>
<dbReference type="STRING" id="1109443.G4TH21"/>
<gene>
    <name evidence="4" type="ORF">PIIN_04557</name>
</gene>
<dbReference type="InterPro" id="IPR013088">
    <property type="entry name" value="Znf_NHR/GATA"/>
</dbReference>
<dbReference type="InterPro" id="IPR000679">
    <property type="entry name" value="Znf_GATA"/>
</dbReference>
<reference evidence="4 5" key="1">
    <citation type="journal article" date="2011" name="PLoS Pathog.">
        <title>Endophytic Life Strategies Decoded by Genome and Transcriptome Analyses of the Mutualistic Root Symbiont Piriformospora indica.</title>
        <authorList>
            <person name="Zuccaro A."/>
            <person name="Lahrmann U."/>
            <person name="Guldener U."/>
            <person name="Langen G."/>
            <person name="Pfiffi S."/>
            <person name="Biedenkopf D."/>
            <person name="Wong P."/>
            <person name="Samans B."/>
            <person name="Grimm C."/>
            <person name="Basiewicz M."/>
            <person name="Murat C."/>
            <person name="Martin F."/>
            <person name="Kogel K.H."/>
        </authorList>
    </citation>
    <scope>NUCLEOTIDE SEQUENCE [LARGE SCALE GENOMIC DNA]</scope>
    <source>
        <strain evidence="4 5">DSM 11827</strain>
    </source>
</reference>
<sequence length="610" mass="64842">MSSSLDESGPSAVEYSYESGSVAASHAQYYVDYAQHAVHHAPMAQPPPPAHQQPQIQLLDDPHQSHSGPGSLYRRASFPFVHHDHPMAHYPKYPPVPPLPQEHPVAGSHHALHVQDAHPYEYDDGVKLEHATGMIVPTQVPPTATHHPQGFYRPSSSSSSVSSVSATPSYLTPAMSNIPVMHTDDAASKETQYLRRKCFNCGTTEPPSWRRSTLNPGKIVCNKCGLYERTHNKPRPHQFGLRPGNKARKQSLPTYTRVSPSSSPKRHGLSVKKEPLDYGQAMRRGSIASINSGSGTSDWDDHSGYSTASSAYPSSLGMAPPPPQPPTQPSYHVPNHHGHHPYNNALSMHTSRGTSSAIRLPQAPPMKIPTKAAGSPSPVSGPVVTSSTTAGSGSHVSSPEGLVPPAPQGHSPTYGTPSSASSSSARLSAVYGGNLRGPPPPASAAAAAQMMPSQDYYARRGSTSQIPHHHVNQYQQEIMRRGSVGAIGMHSPTSYHAVGLQHRVPPIPVWAQHQSGSGSPSSTVGPMIPASIAEMSPLPTPTPPLMMPTGNASASSTPRREYVSGELTPSPPNHHLHPAYLPQPHSQSASPTNATPLGSVPQPELATLAV</sequence>
<dbReference type="SMART" id="SM00401">
    <property type="entry name" value="ZnF_GATA"/>
    <property type="match status" value="1"/>
</dbReference>
<name>G4TH21_SERID</name>
<organism evidence="4 5">
    <name type="scientific">Serendipita indica (strain DSM 11827)</name>
    <name type="common">Root endophyte fungus</name>
    <name type="synonym">Piriformospora indica</name>
    <dbReference type="NCBI Taxonomy" id="1109443"/>
    <lineage>
        <taxon>Eukaryota</taxon>
        <taxon>Fungi</taxon>
        <taxon>Dikarya</taxon>
        <taxon>Basidiomycota</taxon>
        <taxon>Agaricomycotina</taxon>
        <taxon>Agaricomycetes</taxon>
        <taxon>Sebacinales</taxon>
        <taxon>Serendipitaceae</taxon>
        <taxon>Serendipita</taxon>
    </lineage>
</organism>
<evidence type="ECO:0000313" key="4">
    <source>
        <dbReference type="EMBL" id="CCA70620.1"/>
    </source>
</evidence>
<keyword evidence="1" id="KW-0862">Zinc</keyword>
<evidence type="ECO:0000259" key="3">
    <source>
        <dbReference type="PROSITE" id="PS50114"/>
    </source>
</evidence>
<dbReference type="PROSITE" id="PS50114">
    <property type="entry name" value="GATA_ZN_FINGER_2"/>
    <property type="match status" value="1"/>
</dbReference>
<dbReference type="Pfam" id="PF00320">
    <property type="entry name" value="GATA"/>
    <property type="match status" value="1"/>
</dbReference>
<keyword evidence="1" id="KW-0479">Metal-binding</keyword>
<feature type="domain" description="GATA-type" evidence="3">
    <location>
        <begin position="196"/>
        <end position="248"/>
    </location>
</feature>
<protein>
    <recommendedName>
        <fullName evidence="3">GATA-type domain-containing protein</fullName>
    </recommendedName>
</protein>
<dbReference type="HOGENOM" id="CLU_447669_0_0_1"/>
<dbReference type="Gene3D" id="3.30.50.10">
    <property type="entry name" value="Erythroid Transcription Factor GATA-1, subunit A"/>
    <property type="match status" value="1"/>
</dbReference>
<feature type="compositionally biased region" description="Polar residues" evidence="2">
    <location>
        <begin position="304"/>
        <end position="313"/>
    </location>
</feature>
<dbReference type="OMA" id="SAVEYSY"/>
<evidence type="ECO:0000256" key="2">
    <source>
        <dbReference type="SAM" id="MobiDB-lite"/>
    </source>
</evidence>
<dbReference type="CDD" id="cd00202">
    <property type="entry name" value="ZnF_GATA"/>
    <property type="match status" value="1"/>
</dbReference>
<keyword evidence="1" id="KW-0863">Zinc-finger</keyword>
<feature type="compositionally biased region" description="Polar residues" evidence="2">
    <location>
        <begin position="584"/>
        <end position="596"/>
    </location>
</feature>
<comment type="caution">
    <text evidence="4">The sequence shown here is derived from an EMBL/GenBank/DDBJ whole genome shotgun (WGS) entry which is preliminary data.</text>
</comment>
<dbReference type="SUPFAM" id="SSF57716">
    <property type="entry name" value="Glucocorticoid receptor-like (DNA-binding domain)"/>
    <property type="match status" value="1"/>
</dbReference>
<dbReference type="GO" id="GO:0043565">
    <property type="term" value="F:sequence-specific DNA binding"/>
    <property type="evidence" value="ECO:0007669"/>
    <property type="project" value="InterPro"/>
</dbReference>
<dbReference type="AlphaFoldDB" id="G4TH21"/>
<dbReference type="GO" id="GO:0008270">
    <property type="term" value="F:zinc ion binding"/>
    <property type="evidence" value="ECO:0007669"/>
    <property type="project" value="UniProtKB-KW"/>
</dbReference>
<feature type="region of interest" description="Disordered" evidence="2">
    <location>
        <begin position="231"/>
        <end position="425"/>
    </location>
</feature>
<dbReference type="InParanoid" id="G4TH21"/>
<evidence type="ECO:0000256" key="1">
    <source>
        <dbReference type="PROSITE-ProRule" id="PRU00094"/>
    </source>
</evidence>
<feature type="compositionally biased region" description="Polar residues" evidence="2">
    <location>
        <begin position="251"/>
        <end position="263"/>
    </location>
</feature>
<dbReference type="OrthoDB" id="515401at2759"/>
<feature type="compositionally biased region" description="Pro residues" evidence="2">
    <location>
        <begin position="319"/>
        <end position="328"/>
    </location>
</feature>